<dbReference type="SMART" id="SM00345">
    <property type="entry name" value="HTH_GNTR"/>
    <property type="match status" value="1"/>
</dbReference>
<evidence type="ECO:0000313" key="5">
    <source>
        <dbReference type="EMBL" id="RZU34153.1"/>
    </source>
</evidence>
<proteinExistence type="predicted"/>
<protein>
    <submittedName>
        <fullName evidence="5">GntR family transcriptional regulator</fullName>
    </submittedName>
</protein>
<evidence type="ECO:0000256" key="2">
    <source>
        <dbReference type="ARBA" id="ARBA00023125"/>
    </source>
</evidence>
<accession>A0A4Q7YCC0</accession>
<evidence type="ECO:0000256" key="1">
    <source>
        <dbReference type="ARBA" id="ARBA00023015"/>
    </source>
</evidence>
<dbReference type="PANTHER" id="PTHR43537">
    <property type="entry name" value="TRANSCRIPTIONAL REGULATOR, GNTR FAMILY"/>
    <property type="match status" value="1"/>
</dbReference>
<dbReference type="GO" id="GO:0003677">
    <property type="term" value="F:DNA binding"/>
    <property type="evidence" value="ECO:0007669"/>
    <property type="project" value="UniProtKB-KW"/>
</dbReference>
<evidence type="ECO:0000313" key="6">
    <source>
        <dbReference type="Proteomes" id="UP000292507"/>
    </source>
</evidence>
<dbReference type="SMART" id="SM00895">
    <property type="entry name" value="FCD"/>
    <property type="match status" value="1"/>
</dbReference>
<dbReference type="PROSITE" id="PS50949">
    <property type="entry name" value="HTH_GNTR"/>
    <property type="match status" value="1"/>
</dbReference>
<comment type="caution">
    <text evidence="5">The sequence shown here is derived from an EMBL/GenBank/DDBJ whole genome shotgun (WGS) entry which is preliminary data.</text>
</comment>
<dbReference type="Gene3D" id="1.10.10.10">
    <property type="entry name" value="Winged helix-like DNA-binding domain superfamily/Winged helix DNA-binding domain"/>
    <property type="match status" value="1"/>
</dbReference>
<dbReference type="InterPro" id="IPR036390">
    <property type="entry name" value="WH_DNA-bd_sf"/>
</dbReference>
<evidence type="ECO:0000259" key="4">
    <source>
        <dbReference type="PROSITE" id="PS50949"/>
    </source>
</evidence>
<dbReference type="Pfam" id="PF07729">
    <property type="entry name" value="FCD"/>
    <property type="match status" value="1"/>
</dbReference>
<evidence type="ECO:0000256" key="3">
    <source>
        <dbReference type="ARBA" id="ARBA00023163"/>
    </source>
</evidence>
<feature type="domain" description="HTH gntR-type" evidence="4">
    <location>
        <begin position="15"/>
        <end position="82"/>
    </location>
</feature>
<gene>
    <name evidence="5" type="ORF">BKA19_3911</name>
</gene>
<dbReference type="GO" id="GO:0003700">
    <property type="term" value="F:DNA-binding transcription factor activity"/>
    <property type="evidence" value="ECO:0007669"/>
    <property type="project" value="InterPro"/>
</dbReference>
<keyword evidence="6" id="KW-1185">Reference proteome</keyword>
<organism evidence="5 6">
    <name type="scientific">Blastococcus saxobsidens</name>
    <dbReference type="NCBI Taxonomy" id="138336"/>
    <lineage>
        <taxon>Bacteria</taxon>
        <taxon>Bacillati</taxon>
        <taxon>Actinomycetota</taxon>
        <taxon>Actinomycetes</taxon>
        <taxon>Geodermatophilales</taxon>
        <taxon>Geodermatophilaceae</taxon>
        <taxon>Blastococcus</taxon>
    </lineage>
</organism>
<dbReference type="InterPro" id="IPR036388">
    <property type="entry name" value="WH-like_DNA-bd_sf"/>
</dbReference>
<dbReference type="InterPro" id="IPR011711">
    <property type="entry name" value="GntR_C"/>
</dbReference>
<dbReference type="Proteomes" id="UP000292507">
    <property type="component" value="Unassembled WGS sequence"/>
</dbReference>
<keyword evidence="1" id="KW-0805">Transcription regulation</keyword>
<dbReference type="Pfam" id="PF00392">
    <property type="entry name" value="GntR"/>
    <property type="match status" value="1"/>
</dbReference>
<dbReference type="EMBL" id="SHKV01000001">
    <property type="protein sequence ID" value="RZU34153.1"/>
    <property type="molecule type" value="Genomic_DNA"/>
</dbReference>
<dbReference type="CDD" id="cd07377">
    <property type="entry name" value="WHTH_GntR"/>
    <property type="match status" value="1"/>
</dbReference>
<dbReference type="InterPro" id="IPR008920">
    <property type="entry name" value="TF_FadR/GntR_C"/>
</dbReference>
<keyword evidence="2" id="KW-0238">DNA-binding</keyword>
<dbReference type="Gene3D" id="1.20.120.530">
    <property type="entry name" value="GntR ligand-binding domain-like"/>
    <property type="match status" value="1"/>
</dbReference>
<dbReference type="AlphaFoldDB" id="A0A4Q7YCC0"/>
<dbReference type="OrthoDB" id="8680240at2"/>
<dbReference type="SUPFAM" id="SSF48008">
    <property type="entry name" value="GntR ligand-binding domain-like"/>
    <property type="match status" value="1"/>
</dbReference>
<keyword evidence="3" id="KW-0804">Transcription</keyword>
<sequence length="228" mass="25092">MTTPFSSARQRPERRPLSEEVAAHVRSLIMSGQLEAGEFVRLDRIAEELDVSATPVREGLQALRGEGFLTFEPRRGFMVAPLSPDDVHDLFLVQAEIAGELAARAAAATNPEWIATLRAHQAKLSDAMATGRPEDVVAHNRQVHRLINLHANAPKLAWMLSVAVRYVPEPFFLTIEGWSQASLHDHDDVLNALEAGDSEKAREAMRLHIVHAGDLLAEHLRAQAATGQ</sequence>
<dbReference type="RefSeq" id="WP_104527072.1">
    <property type="nucleotide sequence ID" value="NZ_POQT01000003.1"/>
</dbReference>
<name>A0A4Q7YCC0_9ACTN</name>
<dbReference type="SUPFAM" id="SSF46785">
    <property type="entry name" value="Winged helix' DNA-binding domain"/>
    <property type="match status" value="1"/>
</dbReference>
<reference evidence="5 6" key="1">
    <citation type="submission" date="2019-02" db="EMBL/GenBank/DDBJ databases">
        <title>Sequencing the genomes of 1000 actinobacteria strains.</title>
        <authorList>
            <person name="Klenk H.-P."/>
        </authorList>
    </citation>
    <scope>NUCLEOTIDE SEQUENCE [LARGE SCALE GENOMIC DNA]</scope>
    <source>
        <strain evidence="5 6">DSM 44509</strain>
    </source>
</reference>
<dbReference type="PANTHER" id="PTHR43537:SF24">
    <property type="entry name" value="GLUCONATE OPERON TRANSCRIPTIONAL REPRESSOR"/>
    <property type="match status" value="1"/>
</dbReference>
<dbReference type="InterPro" id="IPR000524">
    <property type="entry name" value="Tscrpt_reg_HTH_GntR"/>
</dbReference>